<evidence type="ECO:0000313" key="2">
    <source>
        <dbReference type="EMBL" id="TLS36714.1"/>
    </source>
</evidence>
<protein>
    <submittedName>
        <fullName evidence="2">GntP family permease</fullName>
    </submittedName>
</protein>
<dbReference type="GO" id="GO:0015128">
    <property type="term" value="F:gluconate transmembrane transporter activity"/>
    <property type="evidence" value="ECO:0007669"/>
    <property type="project" value="InterPro"/>
</dbReference>
<keyword evidence="1" id="KW-0812">Transmembrane</keyword>
<proteinExistence type="predicted"/>
<sequence>MIGMLGLIASLLLLMYLTMKGINIIVAAIISAIVVALTGGLNLETALTEHYMTGFTNYFYSWFLIFLLGAIFGKIMQVTKAADSIANWVKDTLGPSRAVFAVVAAAAIMTYGGVSLFVVGFAVYPIAVSLFKLANLPHRFIPAALVFGSISFTMTAPGSPEIQNLIPTEFFGTKPTAGGFIGVLMALVIMVIGSLLLSRMVKKAVQNGETFSLPNKSSNVAADETAAALEAEVMMQRPATEPKGKEYPHIILAILPLMTVIAMLNTIANFTSSTAAALVSLFSGIVLACVLMFKYLVGFWEALAKGSQDALVAAANTCAVVGFGSVAAQVAAFDTFVDALVNIPGPPLMGLAIAVTLICGITGSASGGLGIALPILAPMYMAQGLDPGAMHRISALASGGLDSLPHNGYVVTTIRAICGETHKRSYGPIFILSVAMPTIVLVLAVILYSIF</sequence>
<feature type="transmembrane region" description="Helical" evidence="1">
    <location>
        <begin position="6"/>
        <end position="37"/>
    </location>
</feature>
<keyword evidence="3" id="KW-1185">Reference proteome</keyword>
<dbReference type="EMBL" id="SWLG01000009">
    <property type="protein sequence ID" value="TLS36714.1"/>
    <property type="molecule type" value="Genomic_DNA"/>
</dbReference>
<dbReference type="InterPro" id="IPR003474">
    <property type="entry name" value="Glcn_transporter"/>
</dbReference>
<dbReference type="Proteomes" id="UP000308230">
    <property type="component" value="Unassembled WGS sequence"/>
</dbReference>
<evidence type="ECO:0000313" key="3">
    <source>
        <dbReference type="Proteomes" id="UP000308230"/>
    </source>
</evidence>
<dbReference type="AlphaFoldDB" id="A0A5R9F875"/>
<gene>
    <name evidence="2" type="ORF">FCL54_14470</name>
</gene>
<feature type="transmembrane region" description="Helical" evidence="1">
    <location>
        <begin position="177"/>
        <end position="197"/>
    </location>
</feature>
<dbReference type="PANTHER" id="PTHR30354:SF7">
    <property type="entry name" value="BLL7963 PROTEIN"/>
    <property type="match status" value="1"/>
</dbReference>
<feature type="transmembrane region" description="Helical" evidence="1">
    <location>
        <begin position="351"/>
        <end position="376"/>
    </location>
</feature>
<evidence type="ECO:0000256" key="1">
    <source>
        <dbReference type="SAM" id="Phobius"/>
    </source>
</evidence>
<reference evidence="2 3" key="1">
    <citation type="submission" date="2019-04" db="EMBL/GenBank/DDBJ databases">
        <title>Bacillus caeni sp. nov., a bacterium isolated from mangrove sediment.</title>
        <authorList>
            <person name="Huang H."/>
            <person name="Mo K."/>
            <person name="Hu Y."/>
        </authorList>
    </citation>
    <scope>NUCLEOTIDE SEQUENCE [LARGE SCALE GENOMIC DNA]</scope>
    <source>
        <strain evidence="2 3">HB172195</strain>
    </source>
</reference>
<feature type="transmembrane region" description="Helical" evidence="1">
    <location>
        <begin position="58"/>
        <end position="78"/>
    </location>
</feature>
<keyword evidence="1" id="KW-1133">Transmembrane helix</keyword>
<comment type="caution">
    <text evidence="2">The sequence shown here is derived from an EMBL/GenBank/DDBJ whole genome shotgun (WGS) entry which is preliminary data.</text>
</comment>
<organism evidence="2 3">
    <name type="scientific">Exobacillus caeni</name>
    <dbReference type="NCBI Taxonomy" id="2574798"/>
    <lineage>
        <taxon>Bacteria</taxon>
        <taxon>Bacillati</taxon>
        <taxon>Bacillota</taxon>
        <taxon>Bacilli</taxon>
        <taxon>Bacillales</taxon>
        <taxon>Guptibacillaceae</taxon>
        <taxon>Exobacillus</taxon>
    </lineage>
</organism>
<accession>A0A5R9F875</accession>
<feature type="transmembrane region" description="Helical" evidence="1">
    <location>
        <begin position="247"/>
        <end position="268"/>
    </location>
</feature>
<dbReference type="RefSeq" id="WP_138127446.1">
    <property type="nucleotide sequence ID" value="NZ_SWLG01000009.1"/>
</dbReference>
<dbReference type="OrthoDB" id="86125at2"/>
<feature type="transmembrane region" description="Helical" evidence="1">
    <location>
        <begin position="274"/>
        <end position="297"/>
    </location>
</feature>
<dbReference type="GO" id="GO:0005886">
    <property type="term" value="C:plasma membrane"/>
    <property type="evidence" value="ECO:0007669"/>
    <property type="project" value="TreeGrafter"/>
</dbReference>
<dbReference type="PANTHER" id="PTHR30354">
    <property type="entry name" value="GNT FAMILY GLUCONATE TRANSPORTER"/>
    <property type="match status" value="1"/>
</dbReference>
<dbReference type="Pfam" id="PF02447">
    <property type="entry name" value="GntP_permease"/>
    <property type="match status" value="1"/>
</dbReference>
<feature type="transmembrane region" description="Helical" evidence="1">
    <location>
        <begin position="140"/>
        <end position="157"/>
    </location>
</feature>
<feature type="transmembrane region" description="Helical" evidence="1">
    <location>
        <begin position="98"/>
        <end position="128"/>
    </location>
</feature>
<keyword evidence="1" id="KW-0472">Membrane</keyword>
<feature type="transmembrane region" description="Helical" evidence="1">
    <location>
        <begin position="429"/>
        <end position="450"/>
    </location>
</feature>
<feature type="transmembrane region" description="Helical" evidence="1">
    <location>
        <begin position="309"/>
        <end position="331"/>
    </location>
</feature>
<name>A0A5R9F875_9BACL</name>